<evidence type="ECO:0000256" key="8">
    <source>
        <dbReference type="ARBA" id="ARBA00022694"/>
    </source>
</evidence>
<keyword evidence="12" id="KW-0832">Ubl conjugation</keyword>
<keyword evidence="7 15" id="KW-0949">S-adenosyl-L-methionine</keyword>
<dbReference type="Pfam" id="PF02005">
    <property type="entry name" value="TRM"/>
    <property type="match status" value="1"/>
</dbReference>
<evidence type="ECO:0000313" key="17">
    <source>
        <dbReference type="Proteomes" id="UP000015103"/>
    </source>
</evidence>
<dbReference type="Gene3D" id="3.40.50.150">
    <property type="entry name" value="Vaccinia Virus protein VP39"/>
    <property type="match status" value="1"/>
</dbReference>
<keyword evidence="17" id="KW-1185">Reference proteome</keyword>
<dbReference type="GO" id="GO:0002940">
    <property type="term" value="P:tRNA N2-guanine methylation"/>
    <property type="evidence" value="ECO:0007669"/>
    <property type="project" value="TreeGrafter"/>
</dbReference>
<dbReference type="AlphaFoldDB" id="T1I6Y4"/>
<comment type="subcellular location">
    <subcellularLocation>
        <location evidence="1">Nucleus</location>
        <location evidence="1">Nucleolus</location>
    </subcellularLocation>
</comment>
<dbReference type="InParanoid" id="T1I6Y4"/>
<name>T1I6Y4_RHOPR</name>
<evidence type="ECO:0000256" key="3">
    <source>
        <dbReference type="ARBA" id="ARBA00022553"/>
    </source>
</evidence>
<dbReference type="VEuPathDB" id="VectorBase:RPRC012056"/>
<evidence type="ECO:0000256" key="4">
    <source>
        <dbReference type="ARBA" id="ARBA00022555"/>
    </source>
</evidence>
<evidence type="ECO:0000256" key="10">
    <source>
        <dbReference type="ARBA" id="ARBA00022771"/>
    </source>
</evidence>
<dbReference type="InterPro" id="IPR002905">
    <property type="entry name" value="Trm1"/>
</dbReference>
<evidence type="ECO:0000256" key="5">
    <source>
        <dbReference type="ARBA" id="ARBA00022603"/>
    </source>
</evidence>
<evidence type="ECO:0000256" key="2">
    <source>
        <dbReference type="ARBA" id="ARBA00022499"/>
    </source>
</evidence>
<dbReference type="OMA" id="VHLDPYG"/>
<evidence type="ECO:0000256" key="6">
    <source>
        <dbReference type="ARBA" id="ARBA00022679"/>
    </source>
</evidence>
<dbReference type="GO" id="GO:0016423">
    <property type="term" value="F:tRNA (guanine) methyltransferase activity"/>
    <property type="evidence" value="ECO:0007669"/>
    <property type="project" value="InterPro"/>
</dbReference>
<dbReference type="SUPFAM" id="SSF53335">
    <property type="entry name" value="S-adenosyl-L-methionine-dependent methyltransferases"/>
    <property type="match status" value="1"/>
</dbReference>
<evidence type="ECO:0000256" key="1">
    <source>
        <dbReference type="ARBA" id="ARBA00004604"/>
    </source>
</evidence>
<dbReference type="PANTHER" id="PTHR10631">
    <property type="entry name" value="N 2 ,N 2 -DIMETHYLGUANOSINE TRNA METHYLTRANSFERASE"/>
    <property type="match status" value="1"/>
</dbReference>
<dbReference type="GO" id="GO:0008270">
    <property type="term" value="F:zinc ion binding"/>
    <property type="evidence" value="ECO:0007669"/>
    <property type="project" value="UniProtKB-KW"/>
</dbReference>
<dbReference type="GO" id="GO:0000049">
    <property type="term" value="F:tRNA binding"/>
    <property type="evidence" value="ECO:0007669"/>
    <property type="project" value="UniProtKB-UniRule"/>
</dbReference>
<evidence type="ECO:0000256" key="15">
    <source>
        <dbReference type="PROSITE-ProRule" id="PRU00958"/>
    </source>
</evidence>
<sequence>MEVTNKIDFKDRLRTFQENSIKIRGDNKTSCPRKTPYYFNEDYKFNRLFVSSVLAAYVKSGLSVSSPVKCADVLGACGASGITWKKHLGDSVNVIINDKIEMACDLIKDNIQRNHLQITVSSKDPCIFLHERGYNFVYLDCSNEASLYFDSAFRNIARNGIIVVTTKDDSSLHGGNPEVALRKYSGRIVRCFYAPEMAIRLVIAAMARSAISHNKSIEVLCSTVFKNTFTVAVLCTKSPQVSSKCTENLRLLKHCMVCEERLFYPASDGFPVDPKNIQLDCECSKNAPGKTAQELGPLWAGPIFNADFIQEMLANKFGSDNVLKSTLSIILEEARCVSKEDDAIGGKRLKIILEPCPPFYYNLHKHHPKIPQQLKLNRVIDELRNKGFRASKTHFDKLAVRTNAPLMYLFYIMKKGEES</sequence>
<keyword evidence="5 15" id="KW-0489">Methyltransferase</keyword>
<dbReference type="PROSITE" id="PS51626">
    <property type="entry name" value="SAM_MT_TRM1"/>
    <property type="match status" value="1"/>
</dbReference>
<proteinExistence type="inferred from homology"/>
<reference evidence="16" key="1">
    <citation type="submission" date="2015-05" db="UniProtKB">
        <authorList>
            <consortium name="EnsemblMetazoa"/>
        </authorList>
    </citation>
    <scope>IDENTIFICATION</scope>
</reference>
<keyword evidence="14" id="KW-0539">Nucleus</keyword>
<dbReference type="InterPro" id="IPR029063">
    <property type="entry name" value="SAM-dependent_MTases_sf"/>
</dbReference>
<keyword evidence="6 15" id="KW-0808">Transferase</keyword>
<evidence type="ECO:0000256" key="12">
    <source>
        <dbReference type="ARBA" id="ARBA00022843"/>
    </source>
</evidence>
<organism evidence="16 17">
    <name type="scientific">Rhodnius prolixus</name>
    <name type="common">Triatomid bug</name>
    <dbReference type="NCBI Taxonomy" id="13249"/>
    <lineage>
        <taxon>Eukaryota</taxon>
        <taxon>Metazoa</taxon>
        <taxon>Ecdysozoa</taxon>
        <taxon>Arthropoda</taxon>
        <taxon>Hexapoda</taxon>
        <taxon>Insecta</taxon>
        <taxon>Pterygota</taxon>
        <taxon>Neoptera</taxon>
        <taxon>Paraneoptera</taxon>
        <taxon>Hemiptera</taxon>
        <taxon>Heteroptera</taxon>
        <taxon>Panheteroptera</taxon>
        <taxon>Cimicomorpha</taxon>
        <taxon>Reduviidae</taxon>
        <taxon>Triatominae</taxon>
        <taxon>Rhodnius</taxon>
    </lineage>
</organism>
<evidence type="ECO:0000256" key="7">
    <source>
        <dbReference type="ARBA" id="ARBA00022691"/>
    </source>
</evidence>
<evidence type="ECO:0000256" key="13">
    <source>
        <dbReference type="ARBA" id="ARBA00022884"/>
    </source>
</evidence>
<evidence type="ECO:0000256" key="14">
    <source>
        <dbReference type="ARBA" id="ARBA00023242"/>
    </source>
</evidence>
<dbReference type="EMBL" id="ACPB03007038">
    <property type="status" value="NOT_ANNOTATED_CDS"/>
    <property type="molecule type" value="Genomic_DNA"/>
</dbReference>
<evidence type="ECO:0000313" key="16">
    <source>
        <dbReference type="EnsemblMetazoa" id="RPRC012056-PA"/>
    </source>
</evidence>
<dbReference type="HOGENOM" id="CLU_010862_3_1_1"/>
<keyword evidence="3" id="KW-0597">Phosphoprotein</keyword>
<dbReference type="eggNOG" id="KOG1253">
    <property type="taxonomic scope" value="Eukaryota"/>
</dbReference>
<dbReference type="Proteomes" id="UP000015103">
    <property type="component" value="Unassembled WGS sequence"/>
</dbReference>
<dbReference type="PANTHER" id="PTHR10631:SF1">
    <property type="entry name" value="TRMT1-LIKE PROTEIN"/>
    <property type="match status" value="1"/>
</dbReference>
<comment type="similarity">
    <text evidence="15">Belongs to the class I-like SAM-binding methyltransferase superfamily. Trm1 family.</text>
</comment>
<dbReference type="Gene3D" id="3.30.56.70">
    <property type="entry name" value="N2,N2-dimethylguanosine tRNA methyltransferase, C-terminal domain"/>
    <property type="match status" value="1"/>
</dbReference>
<dbReference type="RefSeq" id="XP_073994316.1">
    <property type="nucleotide sequence ID" value="XM_074138215.1"/>
</dbReference>
<keyword evidence="13 15" id="KW-0694">RNA-binding</keyword>
<keyword evidence="11" id="KW-0862">Zinc</keyword>
<evidence type="ECO:0000256" key="11">
    <source>
        <dbReference type="ARBA" id="ARBA00022833"/>
    </source>
</evidence>
<keyword evidence="4 15" id="KW-0820">tRNA-binding</keyword>
<dbReference type="InterPro" id="IPR042296">
    <property type="entry name" value="tRNA_met_Trm1_C"/>
</dbReference>
<evidence type="ECO:0000256" key="9">
    <source>
        <dbReference type="ARBA" id="ARBA00022723"/>
    </source>
</evidence>
<dbReference type="GeneID" id="141459305"/>
<keyword evidence="10" id="KW-0863">Zinc-finger</keyword>
<dbReference type="EnsemblMetazoa" id="RPRC012056-RA">
    <property type="protein sequence ID" value="RPRC012056-PA"/>
    <property type="gene ID" value="RPRC012056"/>
</dbReference>
<dbReference type="FunCoup" id="T1I6Y4">
    <property type="interactions" value="1981"/>
</dbReference>
<protein>
    <submittedName>
        <fullName evidence="16">Uncharacterized protein</fullName>
    </submittedName>
</protein>
<keyword evidence="9" id="KW-0479">Metal-binding</keyword>
<dbReference type="GO" id="GO:0005730">
    <property type="term" value="C:nucleolus"/>
    <property type="evidence" value="ECO:0007669"/>
    <property type="project" value="UniProtKB-SubCell"/>
</dbReference>
<dbReference type="STRING" id="13249.T1I6Y4"/>
<keyword evidence="8 15" id="KW-0819">tRNA processing</keyword>
<keyword evidence="2" id="KW-1017">Isopeptide bond</keyword>
<accession>T1I6Y4</accession>